<evidence type="ECO:0000259" key="2">
    <source>
        <dbReference type="PROSITE" id="PS50888"/>
    </source>
</evidence>
<feature type="compositionally biased region" description="Low complexity" evidence="1">
    <location>
        <begin position="816"/>
        <end position="841"/>
    </location>
</feature>
<evidence type="ECO:0000313" key="4">
    <source>
        <dbReference type="RefSeq" id="XP_028968453.1"/>
    </source>
</evidence>
<feature type="compositionally biased region" description="Basic and acidic residues" evidence="1">
    <location>
        <begin position="61"/>
        <end position="75"/>
    </location>
</feature>
<dbReference type="RefSeq" id="XP_028968453.1">
    <property type="nucleotide sequence ID" value="XM_029112620.1"/>
</dbReference>
<feature type="region of interest" description="Disordered" evidence="1">
    <location>
        <begin position="541"/>
        <end position="590"/>
    </location>
</feature>
<feature type="region of interest" description="Disordered" evidence="1">
    <location>
        <begin position="758"/>
        <end position="861"/>
    </location>
</feature>
<dbReference type="PROSITE" id="PS50888">
    <property type="entry name" value="BHLH"/>
    <property type="match status" value="1"/>
</dbReference>
<dbReference type="Proteomes" id="UP000694867">
    <property type="component" value="Unplaced"/>
</dbReference>
<feature type="region of interest" description="Disordered" evidence="1">
    <location>
        <begin position="940"/>
        <end position="1066"/>
    </location>
</feature>
<accession>A0AAJ7SGR0</accession>
<feature type="region of interest" description="Disordered" evidence="1">
    <location>
        <begin position="873"/>
        <end position="896"/>
    </location>
</feature>
<feature type="region of interest" description="Disordered" evidence="1">
    <location>
        <begin position="701"/>
        <end position="722"/>
    </location>
</feature>
<feature type="region of interest" description="Disordered" evidence="1">
    <location>
        <begin position="1567"/>
        <end position="1615"/>
    </location>
</feature>
<feature type="compositionally biased region" description="Low complexity" evidence="1">
    <location>
        <begin position="1186"/>
        <end position="1196"/>
    </location>
</feature>
<reference evidence="4" key="1">
    <citation type="submission" date="2025-08" db="UniProtKB">
        <authorList>
            <consortium name="RefSeq"/>
        </authorList>
    </citation>
    <scope>IDENTIFICATION</scope>
</reference>
<dbReference type="GO" id="GO:0046983">
    <property type="term" value="F:protein dimerization activity"/>
    <property type="evidence" value="ECO:0007669"/>
    <property type="project" value="InterPro"/>
</dbReference>
<protein>
    <submittedName>
        <fullName evidence="4">Mucin-5AC</fullName>
    </submittedName>
</protein>
<evidence type="ECO:0000256" key="1">
    <source>
        <dbReference type="SAM" id="MobiDB-lite"/>
    </source>
</evidence>
<feature type="compositionally biased region" description="Low complexity" evidence="1">
    <location>
        <begin position="11"/>
        <end position="56"/>
    </location>
</feature>
<feature type="compositionally biased region" description="Polar residues" evidence="1">
    <location>
        <begin position="997"/>
        <end position="1030"/>
    </location>
</feature>
<organism evidence="3 4">
    <name type="scientific">Galendromus occidentalis</name>
    <name type="common">western predatory mite</name>
    <dbReference type="NCBI Taxonomy" id="34638"/>
    <lineage>
        <taxon>Eukaryota</taxon>
        <taxon>Metazoa</taxon>
        <taxon>Ecdysozoa</taxon>
        <taxon>Arthropoda</taxon>
        <taxon>Chelicerata</taxon>
        <taxon>Arachnida</taxon>
        <taxon>Acari</taxon>
        <taxon>Parasitiformes</taxon>
        <taxon>Mesostigmata</taxon>
        <taxon>Gamasina</taxon>
        <taxon>Phytoseioidea</taxon>
        <taxon>Phytoseiidae</taxon>
        <taxon>Typhlodrominae</taxon>
        <taxon>Galendromus</taxon>
    </lineage>
</organism>
<feature type="region of interest" description="Disordered" evidence="1">
    <location>
        <begin position="1510"/>
        <end position="1554"/>
    </location>
</feature>
<feature type="compositionally biased region" description="Low complexity" evidence="1">
    <location>
        <begin position="541"/>
        <end position="560"/>
    </location>
</feature>
<dbReference type="GeneID" id="100897647"/>
<feature type="compositionally biased region" description="Polar residues" evidence="1">
    <location>
        <begin position="1598"/>
        <end position="1615"/>
    </location>
</feature>
<dbReference type="SUPFAM" id="SSF47459">
    <property type="entry name" value="HLH, helix-loop-helix DNA-binding domain"/>
    <property type="match status" value="1"/>
</dbReference>
<feature type="compositionally biased region" description="Low complexity" evidence="1">
    <location>
        <begin position="1312"/>
        <end position="1326"/>
    </location>
</feature>
<name>A0AAJ7SGR0_9ACAR</name>
<evidence type="ECO:0000313" key="3">
    <source>
        <dbReference type="Proteomes" id="UP000694867"/>
    </source>
</evidence>
<feature type="compositionally biased region" description="Low complexity" evidence="1">
    <location>
        <begin position="81"/>
        <end position="91"/>
    </location>
</feature>
<feature type="compositionally biased region" description="Low complexity" evidence="1">
    <location>
        <begin position="873"/>
        <end position="891"/>
    </location>
</feature>
<feature type="compositionally biased region" description="Low complexity" evidence="1">
    <location>
        <begin position="1054"/>
        <end position="1066"/>
    </location>
</feature>
<dbReference type="KEGG" id="goe:100897647"/>
<sequence>MSLDRGDSGGLPRQQQQPQQQALLLPPSQTQQQHQRPQLQQRPESQQSAAVVAASSGPQKSTEERNMVPEKENAKDSNGFSAISSSSVVASEDPRQVGKEYKKWQHNELERRRKDKISAGILRLGELLPERDPRRMAKVDILCRACTYITYLRDLNERIVADKVSAVHAIMLKDMRNQIRDLEKVNSNYMRLLQKYGISLCSEPSAVASISDARKTALEKESVKDGGSDRTNAIDSVPKEGQVSSNVSSTTAPLTPKPDTMTLNSLGVNSLPLNGLLQPPLMQLGTAQGQPILMINDQTGTVLTQASNVIIPAQTQTQPIIINGPGGPRIVNAVSSATGTDLILSNGQELLVQSATDPKATIAMGGHQILSLSGASGTILLPSASGGLGLPIVSHTTSSSHGFSFVNTAAMNQAPILQTTANAAARKPILSLATNSNGKPVVTLSTLLIDNTAGSHDASAAPAAPAPVTNFREKPQTNTSVATEEDPSRKSSATLVDGTQTAVINANTINTVHAVAGDIAKNAGLKRPASTPSGSFFLMAQSTTSSSPTTSQPTVVMSSMGSKKRKTSSSNGISFESEEEKEESQIANASSTDILAQATESIFNSQPQLPGLASPPPPPKTTVAFTSHCSNQRQPTVASQGANFSAQVPAPDNTPDAFHSTSLSRNVKQQLPQPEQNPPKRVSVVASSNLPTVAVTAAIPGPTRQPLKAKTAQPAPPKSSATNIVPESIVKDSQPKQVVQISSLESPRVRVVHAMQTTDREQRLTSTPIPSTNSVVTLPSKTPVGKTRISSSVVPQEKRATTMSHASANGAVDTGTTAATATAAAAATSSTSPPTSTIATSETNTKDDEQKRAGPRTVAQALKAAAASSSLAASSASASSSSSSSTSTSLAMPTNTVPTTSHALGIPLISNSINVNTTRGSNANPLYGVQIQSAPPVSLSGLSMPTLQSSDSPNSPRLRLPPMDYRQSHGLTIPPAPSPMQNLQHPPKSQEPEMATKSINTLNQTSDKRPNSNGPKCSSLSNETGFSKSISPPSRSPRGEILSPIQSPDVNRAQQHQTQHSQQQQQQVQQQQQQQQVQQHQQQQHQQQQLCNYSAESLIGPSIVQCSLRNSSNQLNSPYSTESLLQTGGAGDTITLSSAGSPTYINKRIDHMNGNAHSTKSVVAQSMNTPYNVNYSTPTERPMYHHNSSSQSLHSTLPPPPSTATAATATASAPQQQQQSQQTSNSNVPAATATTYTPYNLDSFCNNSSLNYTSSIHHSSQNNNSNHHNFAGVNSGMNNDYFIPSRTNPTPEYGSNSLIQSSPVSQHIYQNSHSGFHSQASSSLSSDFPHPPLNLHDHSTGVLMNNFAPPVTPVPPQFLPSADKGNKQISPANIFGISVPTSKCPPSSIAGYPCDTTDVGGDNGSSGGNCNNPGGNSGNNNKPAQKTRSSQSLDSYTMMSSDSRSSSTLGGYFDFGMVGSASANAFNQCSSSSSGQKPSHQNRMWPPMATSSHAFSDGGYLFMPARSSSSVTAGHSRSTPTCLPASGYHQSVSDTTNRQHGSSSSSSGSHSQTNFNLSNIIPDIGCGPQNSGSVLPVPNGQVDSLYAGRPHPPPVPPSLSNSFLAPSRHSGSTPRSATFALFDKDFDSRNVTGIDRVSQLNF</sequence>
<feature type="region of interest" description="Disordered" evidence="1">
    <location>
        <begin position="1312"/>
        <end position="1341"/>
    </location>
</feature>
<feature type="compositionally biased region" description="Low complexity" evidence="1">
    <location>
        <begin position="458"/>
        <end position="467"/>
    </location>
</feature>
<dbReference type="InterPro" id="IPR036638">
    <property type="entry name" value="HLH_DNA-bd_sf"/>
</dbReference>
<dbReference type="InterPro" id="IPR011598">
    <property type="entry name" value="bHLH_dom"/>
</dbReference>
<dbReference type="Gene3D" id="4.10.280.10">
    <property type="entry name" value="Helix-loop-helix DNA-binding domain"/>
    <property type="match status" value="1"/>
</dbReference>
<feature type="compositionally biased region" description="Basic and acidic residues" evidence="1">
    <location>
        <begin position="219"/>
        <end position="228"/>
    </location>
</feature>
<feature type="compositionally biased region" description="Polar residues" evidence="1">
    <location>
        <begin position="659"/>
        <end position="674"/>
    </location>
</feature>
<feature type="region of interest" description="Disordered" evidence="1">
    <location>
        <begin position="1403"/>
        <end position="1442"/>
    </location>
</feature>
<feature type="region of interest" description="Disordered" evidence="1">
    <location>
        <begin position="606"/>
        <end position="681"/>
    </location>
</feature>
<feature type="domain" description="BHLH" evidence="2">
    <location>
        <begin position="101"/>
        <end position="152"/>
    </location>
</feature>
<feature type="region of interest" description="Disordered" evidence="1">
    <location>
        <begin position="1"/>
        <end position="99"/>
    </location>
</feature>
<feature type="compositionally biased region" description="Low complexity" evidence="1">
    <location>
        <begin position="1540"/>
        <end position="1551"/>
    </location>
</feature>
<dbReference type="CDD" id="cd18910">
    <property type="entry name" value="bHLHzip_USF3"/>
    <property type="match status" value="1"/>
</dbReference>
<keyword evidence="3" id="KW-1185">Reference proteome</keyword>
<feature type="region of interest" description="Disordered" evidence="1">
    <location>
        <begin position="219"/>
        <end position="259"/>
    </location>
</feature>
<feature type="compositionally biased region" description="Polar residues" evidence="1">
    <location>
        <begin position="242"/>
        <end position="253"/>
    </location>
</feature>
<feature type="compositionally biased region" description="Polar residues" evidence="1">
    <location>
        <begin position="1528"/>
        <end position="1539"/>
    </location>
</feature>
<dbReference type="SMART" id="SM00353">
    <property type="entry name" value="HLH"/>
    <property type="match status" value="1"/>
</dbReference>
<dbReference type="InterPro" id="IPR048064">
    <property type="entry name" value="USF3_bHLH"/>
</dbReference>
<feature type="region of interest" description="Disordered" evidence="1">
    <location>
        <begin position="1466"/>
        <end position="1490"/>
    </location>
</feature>
<feature type="compositionally biased region" description="Low complexity" evidence="1">
    <location>
        <begin position="1203"/>
        <end position="1230"/>
    </location>
</feature>
<feature type="compositionally biased region" description="Low complexity" evidence="1">
    <location>
        <begin position="1408"/>
        <end position="1421"/>
    </location>
</feature>
<feature type="compositionally biased region" description="Polar residues" evidence="1">
    <location>
        <begin position="764"/>
        <end position="780"/>
    </location>
</feature>
<feature type="compositionally biased region" description="Polar residues" evidence="1">
    <location>
        <begin position="1422"/>
        <end position="1433"/>
    </location>
</feature>
<feature type="compositionally biased region" description="Polar residues" evidence="1">
    <location>
        <begin position="1510"/>
        <end position="1521"/>
    </location>
</feature>
<gene>
    <name evidence="4" type="primary">LOC100897647</name>
</gene>
<proteinExistence type="predicted"/>
<feature type="compositionally biased region" description="Low complexity" evidence="1">
    <location>
        <begin position="1466"/>
        <end position="1482"/>
    </location>
</feature>
<feature type="region of interest" description="Disordered" evidence="1">
    <location>
        <begin position="455"/>
        <end position="495"/>
    </location>
</feature>
<dbReference type="Pfam" id="PF00010">
    <property type="entry name" value="HLH"/>
    <property type="match status" value="1"/>
</dbReference>
<feature type="region of interest" description="Disordered" evidence="1">
    <location>
        <begin position="1175"/>
        <end position="1230"/>
    </location>
</feature>
<feature type="compositionally biased region" description="Polar residues" evidence="1">
    <location>
        <begin position="940"/>
        <end position="955"/>
    </location>
</feature>
<feature type="compositionally biased region" description="Polar residues" evidence="1">
    <location>
        <begin position="623"/>
        <end position="646"/>
    </location>
</feature>
<feature type="compositionally biased region" description="Polar residues" evidence="1">
    <location>
        <begin position="1044"/>
        <end position="1053"/>
    </location>
</feature>